<keyword evidence="2" id="KW-1185">Reference proteome</keyword>
<dbReference type="PANTHER" id="PTHR45580:SF6">
    <property type="entry name" value="CARBOXYLESTERASE TYPE B DOMAIN-CONTAINING PROTEIN"/>
    <property type="match status" value="1"/>
</dbReference>
<accession>A0AA39HIR5</accession>
<dbReference type="Gene3D" id="3.40.50.1820">
    <property type="entry name" value="alpha/beta hydrolase"/>
    <property type="match status" value="1"/>
</dbReference>
<evidence type="ECO:0000313" key="1">
    <source>
        <dbReference type="EMBL" id="KAK0405357.1"/>
    </source>
</evidence>
<dbReference type="AlphaFoldDB" id="A0AA39HIR5"/>
<dbReference type="PANTHER" id="PTHR45580">
    <property type="entry name" value="PROTEIN CBG05369"/>
    <property type="match status" value="1"/>
</dbReference>
<comment type="caution">
    <text evidence="1">The sequence shown here is derived from an EMBL/GenBank/DDBJ whole genome shotgun (WGS) entry which is preliminary data.</text>
</comment>
<dbReference type="EMBL" id="JAUCMV010000004">
    <property type="protein sequence ID" value="KAK0405357.1"/>
    <property type="molecule type" value="Genomic_DNA"/>
</dbReference>
<organism evidence="1 2">
    <name type="scientific">Steinernema hermaphroditum</name>
    <dbReference type="NCBI Taxonomy" id="289476"/>
    <lineage>
        <taxon>Eukaryota</taxon>
        <taxon>Metazoa</taxon>
        <taxon>Ecdysozoa</taxon>
        <taxon>Nematoda</taxon>
        <taxon>Chromadorea</taxon>
        <taxon>Rhabditida</taxon>
        <taxon>Tylenchina</taxon>
        <taxon>Panagrolaimomorpha</taxon>
        <taxon>Strongyloidoidea</taxon>
        <taxon>Steinernematidae</taxon>
        <taxon>Steinernema</taxon>
    </lineage>
</organism>
<proteinExistence type="predicted"/>
<dbReference type="InterPro" id="IPR029058">
    <property type="entry name" value="AB_hydrolase_fold"/>
</dbReference>
<dbReference type="SUPFAM" id="SSF53474">
    <property type="entry name" value="alpha/beta-Hydrolases"/>
    <property type="match status" value="1"/>
</dbReference>
<protein>
    <submittedName>
        <fullName evidence="1">Uncharacterized protein</fullName>
    </submittedName>
</protein>
<gene>
    <name evidence="1" type="ORF">QR680_017942</name>
</gene>
<name>A0AA39HIR5_9BILA</name>
<sequence length="132" mass="14961">MNEGKIERYTSTNAGEKRPIHVFKRVPFAKPLLRGPRFGVPGKAPPWKLSVQQIITYIHGGSFTHDSVVMFNDTQIIQMYASHKTIFVIPVFQLGIFDFLDFGNDDVVKRNIGSYGQPSLTSKSRTQVWMTS</sequence>
<dbReference type="Proteomes" id="UP001175271">
    <property type="component" value="Unassembled WGS sequence"/>
</dbReference>
<evidence type="ECO:0000313" key="2">
    <source>
        <dbReference type="Proteomes" id="UP001175271"/>
    </source>
</evidence>
<reference evidence="1" key="1">
    <citation type="submission" date="2023-06" db="EMBL/GenBank/DDBJ databases">
        <title>Genomic analysis of the entomopathogenic nematode Steinernema hermaphroditum.</title>
        <authorList>
            <person name="Schwarz E.M."/>
            <person name="Heppert J.K."/>
            <person name="Baniya A."/>
            <person name="Schwartz H.T."/>
            <person name="Tan C.-H."/>
            <person name="Antoshechkin I."/>
            <person name="Sternberg P.W."/>
            <person name="Goodrich-Blair H."/>
            <person name="Dillman A.R."/>
        </authorList>
    </citation>
    <scope>NUCLEOTIDE SEQUENCE</scope>
    <source>
        <strain evidence="1">PS9179</strain>
        <tissue evidence="1">Whole animal</tissue>
    </source>
</reference>